<dbReference type="InterPro" id="IPR014729">
    <property type="entry name" value="Rossmann-like_a/b/a_fold"/>
</dbReference>
<dbReference type="InterPro" id="IPR004821">
    <property type="entry name" value="Cyt_trans-like"/>
</dbReference>
<dbReference type="PANTHER" id="PTHR43793:SF1">
    <property type="entry name" value="FAD SYNTHASE"/>
    <property type="match status" value="1"/>
</dbReference>
<dbReference type="OrthoDB" id="40021at2759"/>
<protein>
    <submittedName>
        <fullName evidence="5 6">Uncharacterized protein LOC106152678</fullName>
    </submittedName>
</protein>
<evidence type="ECO:0000313" key="4">
    <source>
        <dbReference type="Proteomes" id="UP000085678"/>
    </source>
</evidence>
<evidence type="ECO:0000313" key="6">
    <source>
        <dbReference type="RefSeq" id="XP_013381815.1"/>
    </source>
</evidence>
<evidence type="ECO:0000256" key="1">
    <source>
        <dbReference type="ARBA" id="ARBA00022679"/>
    </source>
</evidence>
<dbReference type="GO" id="GO:0016779">
    <property type="term" value="F:nucleotidyltransferase activity"/>
    <property type="evidence" value="ECO:0007669"/>
    <property type="project" value="UniProtKB-KW"/>
</dbReference>
<sequence>MESRTASCTNGDFTVESLLDNNRLLNLPLGGRVDKVYTIGCFDLLHEGHVFLLSTCKALGKQVIAGVHDSRSCYKMKNKVPIETIEQRMLKVKQHADMVFCITSLNAANFFTCIVHLEKGETALFVRGDDAPNFPYRHIVENIMPVVLLPKIPGISSTILRTELFSKIRRDDEGYVSDTALSSTKKSVSTRKRVRKGRH</sequence>
<dbReference type="InterPro" id="IPR050385">
    <property type="entry name" value="Archaeal_FAD_synthase"/>
</dbReference>
<dbReference type="Proteomes" id="UP000085678">
    <property type="component" value="Unplaced"/>
</dbReference>
<gene>
    <name evidence="5 6" type="primary">LOC106152678</name>
</gene>
<dbReference type="RefSeq" id="XP_013381815.1">
    <property type="nucleotide sequence ID" value="XM_013526361.1"/>
</dbReference>
<keyword evidence="4" id="KW-1185">Reference proteome</keyword>
<dbReference type="NCBIfam" id="TIGR00125">
    <property type="entry name" value="cyt_tran_rel"/>
    <property type="match status" value="1"/>
</dbReference>
<reference evidence="5 6" key="1">
    <citation type="submission" date="2025-04" db="UniProtKB">
        <authorList>
            <consortium name="RefSeq"/>
        </authorList>
    </citation>
    <scope>IDENTIFICATION</scope>
    <source>
        <tissue evidence="5 6">Gonads</tissue>
    </source>
</reference>
<dbReference type="RefSeq" id="XP_013381814.1">
    <property type="nucleotide sequence ID" value="XM_013526360.1"/>
</dbReference>
<dbReference type="KEGG" id="lak:106152678"/>
<proteinExistence type="predicted"/>
<dbReference type="Gene3D" id="3.40.50.620">
    <property type="entry name" value="HUPs"/>
    <property type="match status" value="1"/>
</dbReference>
<keyword evidence="2" id="KW-0548">Nucleotidyltransferase</keyword>
<organism evidence="4 6">
    <name type="scientific">Lingula anatina</name>
    <name type="common">Brachiopod</name>
    <name type="synonym">Lingula unguis</name>
    <dbReference type="NCBI Taxonomy" id="7574"/>
    <lineage>
        <taxon>Eukaryota</taxon>
        <taxon>Metazoa</taxon>
        <taxon>Spiralia</taxon>
        <taxon>Lophotrochozoa</taxon>
        <taxon>Brachiopoda</taxon>
        <taxon>Linguliformea</taxon>
        <taxon>Lingulata</taxon>
        <taxon>Lingulida</taxon>
        <taxon>Linguloidea</taxon>
        <taxon>Lingulidae</taxon>
        <taxon>Lingula</taxon>
    </lineage>
</organism>
<keyword evidence="1" id="KW-0808">Transferase</keyword>
<accession>A0A1S3H6R7</accession>
<feature type="domain" description="Cytidyltransferase-like" evidence="3">
    <location>
        <begin position="37"/>
        <end position="162"/>
    </location>
</feature>
<dbReference type="PANTHER" id="PTHR43793">
    <property type="entry name" value="FAD SYNTHASE"/>
    <property type="match status" value="1"/>
</dbReference>
<evidence type="ECO:0000256" key="2">
    <source>
        <dbReference type="ARBA" id="ARBA00022695"/>
    </source>
</evidence>
<evidence type="ECO:0000313" key="5">
    <source>
        <dbReference type="RefSeq" id="XP_013381814.1"/>
    </source>
</evidence>
<name>A0A1S3H6R7_LINAN</name>
<evidence type="ECO:0000259" key="3">
    <source>
        <dbReference type="Pfam" id="PF01467"/>
    </source>
</evidence>
<dbReference type="SUPFAM" id="SSF52374">
    <property type="entry name" value="Nucleotidylyl transferase"/>
    <property type="match status" value="1"/>
</dbReference>
<dbReference type="GeneID" id="106152678"/>
<dbReference type="STRING" id="7574.A0A1S3H6R7"/>
<dbReference type="AlphaFoldDB" id="A0A1S3H6R7"/>
<dbReference type="Pfam" id="PF01467">
    <property type="entry name" value="CTP_transf_like"/>
    <property type="match status" value="1"/>
</dbReference>